<name>A0A9N9BPK8_9GLOM</name>
<reference evidence="1" key="1">
    <citation type="submission" date="2021-06" db="EMBL/GenBank/DDBJ databases">
        <authorList>
            <person name="Kallberg Y."/>
            <person name="Tangrot J."/>
            <person name="Rosling A."/>
        </authorList>
    </citation>
    <scope>NUCLEOTIDE SEQUENCE</scope>
    <source>
        <strain evidence="1">BR232B</strain>
    </source>
</reference>
<evidence type="ECO:0000313" key="1">
    <source>
        <dbReference type="EMBL" id="CAG8575358.1"/>
    </source>
</evidence>
<sequence length="166" mass="18926">MTTAYSNRAQSIFQRSLVPIHYNANNCTEQSYRRQANQFLNTSNVVNKDEKGSGSIVANCWCNHLCMGNVLDDEATSSSHLKHTIAGCDHGADYQRHMSRKSIKCTVCQNIHGDPADVTPFGISEDECRRRYLFGTCKGCQRGRTDYQYCHRCHMEDDERLFSDDD</sequence>
<protein>
    <submittedName>
        <fullName evidence="1">2489_t:CDS:1</fullName>
    </submittedName>
</protein>
<organism evidence="1 2">
    <name type="scientific">Paraglomus brasilianum</name>
    <dbReference type="NCBI Taxonomy" id="144538"/>
    <lineage>
        <taxon>Eukaryota</taxon>
        <taxon>Fungi</taxon>
        <taxon>Fungi incertae sedis</taxon>
        <taxon>Mucoromycota</taxon>
        <taxon>Glomeromycotina</taxon>
        <taxon>Glomeromycetes</taxon>
        <taxon>Paraglomerales</taxon>
        <taxon>Paraglomeraceae</taxon>
        <taxon>Paraglomus</taxon>
    </lineage>
</organism>
<evidence type="ECO:0000313" key="2">
    <source>
        <dbReference type="Proteomes" id="UP000789739"/>
    </source>
</evidence>
<comment type="caution">
    <text evidence="1">The sequence shown here is derived from an EMBL/GenBank/DDBJ whole genome shotgun (WGS) entry which is preliminary data.</text>
</comment>
<dbReference type="AlphaFoldDB" id="A0A9N9BPK8"/>
<proteinExistence type="predicted"/>
<accession>A0A9N9BPK8</accession>
<dbReference type="OrthoDB" id="10276680at2759"/>
<dbReference type="Proteomes" id="UP000789739">
    <property type="component" value="Unassembled WGS sequence"/>
</dbReference>
<dbReference type="EMBL" id="CAJVPI010000829">
    <property type="protein sequence ID" value="CAG8575358.1"/>
    <property type="molecule type" value="Genomic_DNA"/>
</dbReference>
<gene>
    <name evidence="1" type="ORF">PBRASI_LOCUS6327</name>
</gene>
<keyword evidence="2" id="KW-1185">Reference proteome</keyword>